<keyword evidence="6" id="KW-1185">Reference proteome</keyword>
<dbReference type="InterPro" id="IPR003439">
    <property type="entry name" value="ABC_transporter-like_ATP-bd"/>
</dbReference>
<keyword evidence="1" id="KW-0472">Membrane</keyword>
<feature type="non-terminal residue" evidence="4">
    <location>
        <position position="1"/>
    </location>
</feature>
<dbReference type="Gene3D" id="3.40.50.300">
    <property type="entry name" value="P-loop containing nucleotide triphosphate hydrolases"/>
    <property type="match status" value="1"/>
</dbReference>
<dbReference type="EMBL" id="CABFNP030000517">
    <property type="protein sequence ID" value="CAI6036069.1"/>
    <property type="molecule type" value="Genomic_DNA"/>
</dbReference>
<evidence type="ECO:0000313" key="4">
    <source>
        <dbReference type="EMBL" id="CAI6036106.1"/>
    </source>
</evidence>
<dbReference type="Proteomes" id="UP001160390">
    <property type="component" value="Unassembled WGS sequence"/>
</dbReference>
<keyword evidence="1" id="KW-1133">Transmembrane helix</keyword>
<dbReference type="PANTHER" id="PTHR24221:SF654">
    <property type="entry name" value="ATP-BINDING CASSETTE SUB-FAMILY B MEMBER 6"/>
    <property type="match status" value="1"/>
</dbReference>
<proteinExistence type="predicted"/>
<organism evidence="4 6">
    <name type="scientific">Clonostachys chloroleuca</name>
    <dbReference type="NCBI Taxonomy" id="1926264"/>
    <lineage>
        <taxon>Eukaryota</taxon>
        <taxon>Fungi</taxon>
        <taxon>Dikarya</taxon>
        <taxon>Ascomycota</taxon>
        <taxon>Pezizomycotina</taxon>
        <taxon>Sordariomycetes</taxon>
        <taxon>Hypocreomycetidae</taxon>
        <taxon>Hypocreales</taxon>
        <taxon>Bionectriaceae</taxon>
        <taxon>Clonostachys</taxon>
    </lineage>
</organism>
<dbReference type="AlphaFoldDB" id="A0AA35LR49"/>
<dbReference type="InterPro" id="IPR027417">
    <property type="entry name" value="P-loop_NTPase"/>
</dbReference>
<reference evidence="4" key="1">
    <citation type="submission" date="2023-01" db="EMBL/GenBank/DDBJ databases">
        <authorList>
            <person name="Piombo E."/>
        </authorList>
    </citation>
    <scope>NUCLEOTIDE SEQUENCE</scope>
</reference>
<dbReference type="GO" id="GO:0005524">
    <property type="term" value="F:ATP binding"/>
    <property type="evidence" value="ECO:0007669"/>
    <property type="project" value="InterPro"/>
</dbReference>
<evidence type="ECO:0000256" key="1">
    <source>
        <dbReference type="SAM" id="Phobius"/>
    </source>
</evidence>
<keyword evidence="1" id="KW-0812">Transmembrane</keyword>
<sequence length="256" mass="29163">GKSTKYYLRLLRHWAKTINPAITFLNTLITVIQLLNLSIGELYDFFQTCPSVQDKANAAEVEIVHGAISFNGTRHSRDSEIYLENSSFNIPPRKITYFIGKNGAGKTTILNLIFRPYKFDGSITIDDQKITEVTKDSLQAQISILPQESSLFEGTIRENLLPGRIENVCRTACTVDAIYSFIRPKCFPVAASEDRMQGLWKTKKRFCKPVFNLICSLERNHERVARKKRQDEDLMKACKNACIWDVIQGFTKGLDT</sequence>
<evidence type="ECO:0000313" key="3">
    <source>
        <dbReference type="EMBL" id="CAI6036069.1"/>
    </source>
</evidence>
<evidence type="ECO:0000313" key="5">
    <source>
        <dbReference type="EMBL" id="CAI6089268.1"/>
    </source>
</evidence>
<dbReference type="SUPFAM" id="SSF52540">
    <property type="entry name" value="P-loop containing nucleoside triphosphate hydrolases"/>
    <property type="match status" value="1"/>
</dbReference>
<dbReference type="GO" id="GO:0016887">
    <property type="term" value="F:ATP hydrolysis activity"/>
    <property type="evidence" value="ECO:0007669"/>
    <property type="project" value="InterPro"/>
</dbReference>
<dbReference type="GO" id="GO:0042626">
    <property type="term" value="F:ATPase-coupled transmembrane transporter activity"/>
    <property type="evidence" value="ECO:0007669"/>
    <property type="project" value="TreeGrafter"/>
</dbReference>
<accession>A0AA35LR49</accession>
<feature type="non-terminal residue" evidence="4">
    <location>
        <position position="256"/>
    </location>
</feature>
<dbReference type="InterPro" id="IPR039421">
    <property type="entry name" value="Type_1_exporter"/>
</dbReference>
<evidence type="ECO:0000259" key="2">
    <source>
        <dbReference type="Pfam" id="PF00005"/>
    </source>
</evidence>
<feature type="domain" description="ABC transporter" evidence="2">
    <location>
        <begin position="83"/>
        <end position="185"/>
    </location>
</feature>
<dbReference type="PANTHER" id="PTHR24221">
    <property type="entry name" value="ATP-BINDING CASSETTE SUB-FAMILY B"/>
    <property type="match status" value="1"/>
</dbReference>
<name>A0AA35LR49_9HYPO</name>
<comment type="caution">
    <text evidence="4">The sequence shown here is derived from an EMBL/GenBank/DDBJ whole genome shotgun (WGS) entry which is preliminary data.</text>
</comment>
<gene>
    <name evidence="5" type="ORF">CCHLO57077_00019602</name>
    <name evidence="4" type="ORF">CCHLO57077_00019679</name>
    <name evidence="3" type="ORF">CCHLO57077_00019682</name>
</gene>
<protein>
    <recommendedName>
        <fullName evidence="2">ABC transporter domain-containing protein</fullName>
    </recommendedName>
</protein>
<evidence type="ECO:0000313" key="6">
    <source>
        <dbReference type="Proteomes" id="UP001160390"/>
    </source>
</evidence>
<dbReference type="EMBL" id="CABFNP030000518">
    <property type="protein sequence ID" value="CAI6036106.1"/>
    <property type="molecule type" value="Genomic_DNA"/>
</dbReference>
<dbReference type="EMBL" id="CABFNP030000978">
    <property type="protein sequence ID" value="CAI6089268.1"/>
    <property type="molecule type" value="Genomic_DNA"/>
</dbReference>
<dbReference type="Pfam" id="PF00005">
    <property type="entry name" value="ABC_tran"/>
    <property type="match status" value="1"/>
</dbReference>
<feature type="transmembrane region" description="Helical" evidence="1">
    <location>
        <begin position="21"/>
        <end position="39"/>
    </location>
</feature>